<keyword evidence="1" id="KW-0175">Coiled coil</keyword>
<name>A0ABR2ZB55_9AGAR</name>
<dbReference type="EMBL" id="JBBXMP010000296">
    <property type="protein sequence ID" value="KAL0058585.1"/>
    <property type="molecule type" value="Genomic_DNA"/>
</dbReference>
<evidence type="ECO:0000256" key="2">
    <source>
        <dbReference type="SAM" id="MobiDB-lite"/>
    </source>
</evidence>
<sequence length="565" mass="62626">MAKRPAEHFHSDRVRVILSSEEILQQQGRSERSKMVARRRQDELRTLRRRVKEHETEARRYCKQAEDCQSELNRMGMQHEQIKLYYESQLTYIRKEYERGTDNLMNAPVQDAAKWSNEVLARLFWETLEERRKTQAELNSVKARLGTAEGIIDDYRTRSEMSIDLEHQSRFAVEWATPSQYRASGRPFDRHRTLDPGSEPRVDMLFQSEERAKVNPGNSPSIPSVSNDALVVQADDYSGSRSDVVEPLHGKQKALISSNLTDRCQPTLSPLLLTNQGPKAEYTSPEDYHPTVRRISGEDRGFALKDARRMPTVAGIDGPLSSAKKETDNEPISQQYLRDVSLPQAGSKVLAMDLVSKPGSSQGTPPVSPDPDPASTLELPASAKDELPVPTRPSISETALPIPTSVKEEISSETSDVVMVVVTPTPNGSMAAARDSDSGMGNSPAGHNTLTTASVSPKQSTLQATLSTSVSFESSQPVLFPGTASIPSHPNLPSINLVGSISAGRKRTKICTDDGTGAPKNLWRLYYIREASPSTVYEASFKKWYQTLTAEQRKNPPPRAALNTQ</sequence>
<dbReference type="Proteomes" id="UP001437256">
    <property type="component" value="Unassembled WGS sequence"/>
</dbReference>
<gene>
    <name evidence="3" type="ORF">AAF712_014731</name>
</gene>
<keyword evidence="4" id="KW-1185">Reference proteome</keyword>
<evidence type="ECO:0000256" key="1">
    <source>
        <dbReference type="SAM" id="Coils"/>
    </source>
</evidence>
<evidence type="ECO:0000313" key="4">
    <source>
        <dbReference type="Proteomes" id="UP001437256"/>
    </source>
</evidence>
<evidence type="ECO:0000313" key="3">
    <source>
        <dbReference type="EMBL" id="KAL0058585.1"/>
    </source>
</evidence>
<feature type="region of interest" description="Disordered" evidence="2">
    <location>
        <begin position="355"/>
        <end position="396"/>
    </location>
</feature>
<accession>A0ABR2ZB55</accession>
<proteinExistence type="predicted"/>
<feature type="coiled-coil region" evidence="1">
    <location>
        <begin position="37"/>
        <end position="71"/>
    </location>
</feature>
<protein>
    <submittedName>
        <fullName evidence="3">Uncharacterized protein</fullName>
    </submittedName>
</protein>
<organism evidence="3 4">
    <name type="scientific">Marasmius tenuissimus</name>
    <dbReference type="NCBI Taxonomy" id="585030"/>
    <lineage>
        <taxon>Eukaryota</taxon>
        <taxon>Fungi</taxon>
        <taxon>Dikarya</taxon>
        <taxon>Basidiomycota</taxon>
        <taxon>Agaricomycotina</taxon>
        <taxon>Agaricomycetes</taxon>
        <taxon>Agaricomycetidae</taxon>
        <taxon>Agaricales</taxon>
        <taxon>Marasmiineae</taxon>
        <taxon>Marasmiaceae</taxon>
        <taxon>Marasmius</taxon>
    </lineage>
</organism>
<feature type="region of interest" description="Disordered" evidence="2">
    <location>
        <begin position="270"/>
        <end position="292"/>
    </location>
</feature>
<comment type="caution">
    <text evidence="3">The sequence shown here is derived from an EMBL/GenBank/DDBJ whole genome shotgun (WGS) entry which is preliminary data.</text>
</comment>
<reference evidence="3 4" key="1">
    <citation type="submission" date="2024-05" db="EMBL/GenBank/DDBJ databases">
        <title>A draft genome resource for the thread blight pathogen Marasmius tenuissimus strain MS-2.</title>
        <authorList>
            <person name="Yulfo-Soto G.E."/>
            <person name="Baruah I.K."/>
            <person name="Amoako-Attah I."/>
            <person name="Bukari Y."/>
            <person name="Meinhardt L.W."/>
            <person name="Bailey B.A."/>
            <person name="Cohen S.P."/>
        </authorList>
    </citation>
    <scope>NUCLEOTIDE SEQUENCE [LARGE SCALE GENOMIC DNA]</scope>
    <source>
        <strain evidence="3 4">MS-2</strain>
    </source>
</reference>